<name>A0AAV4KGF4_9ACTN</name>
<keyword evidence="5" id="KW-1185">Reference proteome</keyword>
<organism evidence="3 6">
    <name type="scientific">Streptomyces cinereoruber</name>
    <dbReference type="NCBI Taxonomy" id="67260"/>
    <lineage>
        <taxon>Bacteria</taxon>
        <taxon>Bacillati</taxon>
        <taxon>Actinomycetota</taxon>
        <taxon>Actinomycetes</taxon>
        <taxon>Kitasatosporales</taxon>
        <taxon>Streptomycetaceae</taxon>
        <taxon>Streptomyces</taxon>
    </lineage>
</organism>
<dbReference type="InterPro" id="IPR054344">
    <property type="entry name" value="TY-Chap_N"/>
</dbReference>
<gene>
    <name evidence="4" type="ORF">CP977_03850</name>
    <name evidence="3" type="ORF">GCM10010497_27800</name>
</gene>
<evidence type="ECO:0000313" key="3">
    <source>
        <dbReference type="EMBL" id="GGR24009.1"/>
    </source>
</evidence>
<dbReference type="EMBL" id="CP023693">
    <property type="protein sequence ID" value="QEV31408.1"/>
    <property type="molecule type" value="Genomic_DNA"/>
</dbReference>
<feature type="domain" description="TY-Chap N-terminal" evidence="2">
    <location>
        <begin position="192"/>
        <end position="297"/>
    </location>
</feature>
<dbReference type="Pfam" id="PF22552">
    <property type="entry name" value="TY-Chap3"/>
    <property type="match status" value="1"/>
</dbReference>
<reference evidence="3" key="3">
    <citation type="submission" date="2023-08" db="EMBL/GenBank/DDBJ databases">
        <authorList>
            <person name="Sun Q."/>
            <person name="Ohkuma M."/>
        </authorList>
    </citation>
    <scope>NUCLEOTIDE SEQUENCE</scope>
    <source>
        <strain evidence="3">JCM 4205</strain>
    </source>
</reference>
<dbReference type="AlphaFoldDB" id="A0AAV4KGF4"/>
<sequence length="335" mass="37133">MDKRIPRGSWFEDDAFRELVRQTVPLRPGGWSLPEFEDAVSALGWELDEPDEFAGQVRRRFVFRKGPWGGYGSVDSDPEEPERILKLRVPVVDMPPEDVRTAADMVRAAWWVMEEELGPPTLWGGGVGPWMLWRRPGSSLVVHADSEGQVDFELVNTDADPDAAGRTDSRGSWRAADPEHLPPAAPADPAADWDAMEKRLYRALRALAHDTPFLPGMFILHLGSAQDPQRFVQCWNEGLELVIEATGYLHHPELADPARLAESGWQSPHSLWQRRFPDAMGEASCAKTAAHMLVGELGNLGVDPADLVHSGTVSGRGHNFHLDLPGLGARRDPRA</sequence>
<feature type="region of interest" description="Disordered" evidence="1">
    <location>
        <begin position="157"/>
        <end position="190"/>
    </location>
</feature>
<accession>A0AAV4KGF4</accession>
<evidence type="ECO:0000256" key="1">
    <source>
        <dbReference type="SAM" id="MobiDB-lite"/>
    </source>
</evidence>
<dbReference type="RefSeq" id="WP_152369615.1">
    <property type="nucleotide sequence ID" value="NZ_BMSJ01000004.1"/>
</dbReference>
<evidence type="ECO:0000259" key="2">
    <source>
        <dbReference type="Pfam" id="PF22552"/>
    </source>
</evidence>
<reference evidence="4 5" key="2">
    <citation type="submission" date="2017-09" db="EMBL/GenBank/DDBJ databases">
        <authorList>
            <person name="Lee N."/>
            <person name="Cho B.-K."/>
        </authorList>
    </citation>
    <scope>NUCLEOTIDE SEQUENCE [LARGE SCALE GENOMIC DNA]</scope>
    <source>
        <strain evidence="4 5">ATCC 19740</strain>
    </source>
</reference>
<protein>
    <recommendedName>
        <fullName evidence="2">TY-Chap N-terminal domain-containing protein</fullName>
    </recommendedName>
</protein>
<dbReference type="Proteomes" id="UP000326029">
    <property type="component" value="Chromosome"/>
</dbReference>
<evidence type="ECO:0000313" key="5">
    <source>
        <dbReference type="Proteomes" id="UP000326029"/>
    </source>
</evidence>
<feature type="compositionally biased region" description="Basic and acidic residues" evidence="1">
    <location>
        <begin position="163"/>
        <end position="180"/>
    </location>
</feature>
<dbReference type="GeneID" id="95452899"/>
<reference evidence="3 6" key="1">
    <citation type="journal article" date="2014" name="Int. J. Syst. Evol. Microbiol.">
        <title>Complete genome sequence of Corynebacterium casei LMG S-19264T (=DSM 44701T), isolated from a smear-ripened cheese.</title>
        <authorList>
            <consortium name="US DOE Joint Genome Institute (JGI-PGF)"/>
            <person name="Walter F."/>
            <person name="Albersmeier A."/>
            <person name="Kalinowski J."/>
            <person name="Ruckert C."/>
        </authorList>
    </citation>
    <scope>NUCLEOTIDE SEQUENCE [LARGE SCALE GENOMIC DNA]</scope>
    <source>
        <strain evidence="3 6">JCM 4205</strain>
    </source>
</reference>
<evidence type="ECO:0000313" key="4">
    <source>
        <dbReference type="EMBL" id="QEV31408.1"/>
    </source>
</evidence>
<dbReference type="Proteomes" id="UP000642014">
    <property type="component" value="Unassembled WGS sequence"/>
</dbReference>
<proteinExistence type="predicted"/>
<dbReference type="EMBL" id="BMSJ01000004">
    <property type="protein sequence ID" value="GGR24009.1"/>
    <property type="molecule type" value="Genomic_DNA"/>
</dbReference>
<evidence type="ECO:0000313" key="6">
    <source>
        <dbReference type="Proteomes" id="UP000642014"/>
    </source>
</evidence>